<dbReference type="GO" id="GO:0009432">
    <property type="term" value="P:SOS response"/>
    <property type="evidence" value="ECO:0007669"/>
    <property type="project" value="TreeGrafter"/>
</dbReference>
<dbReference type="Proteomes" id="UP001206128">
    <property type="component" value="Unassembled WGS sequence"/>
</dbReference>
<dbReference type="Pfam" id="PF21068">
    <property type="entry name" value="ATPgraspMvdD"/>
    <property type="match status" value="1"/>
</dbReference>
<organism evidence="2 3">
    <name type="scientific">Goodfellowiella coeruleoviolacea</name>
    <dbReference type="NCBI Taxonomy" id="334858"/>
    <lineage>
        <taxon>Bacteria</taxon>
        <taxon>Bacillati</taxon>
        <taxon>Actinomycetota</taxon>
        <taxon>Actinomycetes</taxon>
        <taxon>Pseudonocardiales</taxon>
        <taxon>Pseudonocardiaceae</taxon>
        <taxon>Goodfellowiella</taxon>
    </lineage>
</organism>
<dbReference type="InterPro" id="IPR026449">
    <property type="entry name" value="GRASP_SAV_5884"/>
</dbReference>
<evidence type="ECO:0000313" key="2">
    <source>
        <dbReference type="EMBL" id="MCP2165589.1"/>
    </source>
</evidence>
<feature type="domain" description="MvdD-like pre-ATP grasp" evidence="1">
    <location>
        <begin position="4"/>
        <end position="119"/>
    </location>
</feature>
<name>A0AAE3KGM2_9PSEU</name>
<evidence type="ECO:0000259" key="1">
    <source>
        <dbReference type="Pfam" id="PF21068"/>
    </source>
</evidence>
<protein>
    <submittedName>
        <fullName evidence="2">ATP-grasp ribosomal peptide maturase, SAV_5884 family</fullName>
    </submittedName>
</protein>
<sequence>MASVLVITRMGDPTADLVIVELYRRGVPVVRFDLADFPECMVETARIDSDSREWAGELRTPHRVVSLAEISAVWYRKPTGFAVHERMTATEAKWAAAEAAAGFGGLLSALDVRWVNHPHANASADQRPRQLAVAAASGLTVPATLVTNSPERARDFCRDHAGTGVIYKPLTAGPRTENGEFVALYATTVRAEDITDDVARTAHLFQARVPCAYSVRVVAIDGRLFATRIDQPPDSTVDWRADHDRLSYRPITVPDAVAAGLRRMMAVLGLVYSSSDWIVTPDGEWTFLGDLNPNGQWAWLTPIQDEVTHALADCLTGEASS</sequence>
<gene>
    <name evidence="2" type="ORF">LX83_002447</name>
</gene>
<keyword evidence="3" id="KW-1185">Reference proteome</keyword>
<proteinExistence type="predicted"/>
<dbReference type="SUPFAM" id="SSF56059">
    <property type="entry name" value="Glutathione synthetase ATP-binding domain-like"/>
    <property type="match status" value="1"/>
</dbReference>
<evidence type="ECO:0000313" key="3">
    <source>
        <dbReference type="Proteomes" id="UP001206128"/>
    </source>
</evidence>
<dbReference type="InterPro" id="IPR048936">
    <property type="entry name" value="MvdD-like_ATPgrasp"/>
</dbReference>
<reference evidence="2" key="1">
    <citation type="submission" date="2022-06" db="EMBL/GenBank/DDBJ databases">
        <title>Genomic Encyclopedia of Archaeal and Bacterial Type Strains, Phase II (KMG-II): from individual species to whole genera.</title>
        <authorList>
            <person name="Goeker M."/>
        </authorList>
    </citation>
    <scope>NUCLEOTIDE SEQUENCE</scope>
    <source>
        <strain evidence="2">DSM 43935</strain>
    </source>
</reference>
<dbReference type="Gene3D" id="3.30.470.20">
    <property type="entry name" value="ATP-grasp fold, B domain"/>
    <property type="match status" value="1"/>
</dbReference>
<dbReference type="AlphaFoldDB" id="A0AAE3KGM2"/>
<comment type="caution">
    <text evidence="2">The sequence shown here is derived from an EMBL/GenBank/DDBJ whole genome shotgun (WGS) entry which is preliminary data.</text>
</comment>
<dbReference type="RefSeq" id="WP_301328110.1">
    <property type="nucleotide sequence ID" value="NZ_JAMTCK010000005.1"/>
</dbReference>
<accession>A0AAE3KGM2</accession>
<dbReference type="GO" id="GO:0005737">
    <property type="term" value="C:cytoplasm"/>
    <property type="evidence" value="ECO:0007669"/>
    <property type="project" value="TreeGrafter"/>
</dbReference>
<dbReference type="PANTHER" id="PTHR21621">
    <property type="entry name" value="RIBOSOMAL PROTEIN S6 MODIFICATION PROTEIN"/>
    <property type="match status" value="1"/>
</dbReference>
<dbReference type="NCBIfam" id="TIGR04187">
    <property type="entry name" value="GRASP_SAV_5884"/>
    <property type="match status" value="1"/>
</dbReference>
<dbReference type="GO" id="GO:0018169">
    <property type="term" value="F:ribosomal S6-glutamic acid ligase activity"/>
    <property type="evidence" value="ECO:0007669"/>
    <property type="project" value="TreeGrafter"/>
</dbReference>
<dbReference type="EMBL" id="JAMTCK010000005">
    <property type="protein sequence ID" value="MCP2165589.1"/>
    <property type="molecule type" value="Genomic_DNA"/>
</dbReference>
<dbReference type="PANTHER" id="PTHR21621:SF0">
    <property type="entry name" value="BETA-CITRYLGLUTAMATE SYNTHASE B-RELATED"/>
    <property type="match status" value="1"/>
</dbReference>